<feature type="chain" id="PRO_5031202833" description="E3 ubiquitin-protein ligase listerin" evidence="16">
    <location>
        <begin position="16"/>
        <end position="211"/>
    </location>
</feature>
<dbReference type="UniPathway" id="UPA00143"/>
<dbReference type="InterPro" id="IPR013083">
    <property type="entry name" value="Znf_RING/FYVE/PHD"/>
</dbReference>
<sequence>MSNVATLVVFRTVEALPTLAKSWWTDDCPRALQSPISQFVTNRVAPETLRRELSRIQKASTLGSMSVSGSCVSREVVATYMQDECTLSVMIRVPPTFPLRNVEVDCQKTLGIAEKRWRRWSLQIMRMLNSQDGSILDALLLWKQNVDKEFEGVEPCPVCYSVLCVKTHAMPNLECKTCQNRFHASCLFKWFQSSGKSQCVLCQQPWSGTKI</sequence>
<evidence type="ECO:0000256" key="6">
    <source>
        <dbReference type="ARBA" id="ARBA00017157"/>
    </source>
</evidence>
<evidence type="ECO:0000256" key="13">
    <source>
        <dbReference type="ARBA" id="ARBA00022833"/>
    </source>
</evidence>
<dbReference type="InterPro" id="IPR039795">
    <property type="entry name" value="LTN1/Rkr1"/>
</dbReference>
<comment type="pathway">
    <text evidence="3 15">Protein modification; protein ubiquitination.</text>
</comment>
<dbReference type="AlphaFoldDB" id="A0A7S2XKJ5"/>
<name>A0A7S2XKJ5_9STRA</name>
<dbReference type="Gene3D" id="3.30.40.10">
    <property type="entry name" value="Zinc/RING finger domain, C3HC4 (zinc finger)"/>
    <property type="match status" value="1"/>
</dbReference>
<evidence type="ECO:0000256" key="10">
    <source>
        <dbReference type="ARBA" id="ARBA00022737"/>
    </source>
</evidence>
<keyword evidence="12 15" id="KW-0833">Ubl conjugation pathway</keyword>
<gene>
    <name evidence="18" type="ORF">ASEP1449_LOCUS5101</name>
</gene>
<comment type="subcellular location">
    <subcellularLocation>
        <location evidence="2">Cytoplasm</location>
        <location evidence="2">Cytosol</location>
    </subcellularLocation>
</comment>
<dbReference type="PROSITE" id="PS50089">
    <property type="entry name" value="ZF_RING_2"/>
    <property type="match status" value="1"/>
</dbReference>
<dbReference type="CDD" id="cd16491">
    <property type="entry name" value="RING-CH-C4HC3_LTN1"/>
    <property type="match status" value="1"/>
</dbReference>
<dbReference type="EC" id="2.3.2.27" evidence="5 15"/>
<protein>
    <recommendedName>
        <fullName evidence="6 15">E3 ubiquitin-protein ligase listerin</fullName>
        <ecNumber evidence="5 15">2.3.2.27</ecNumber>
    </recommendedName>
    <alternativeName>
        <fullName evidence="15">RING-type E3 ubiquitin transferase listerin</fullName>
    </alternativeName>
</protein>
<evidence type="ECO:0000256" key="7">
    <source>
        <dbReference type="ARBA" id="ARBA00022490"/>
    </source>
</evidence>
<dbReference type="GO" id="GO:0061630">
    <property type="term" value="F:ubiquitin protein ligase activity"/>
    <property type="evidence" value="ECO:0007669"/>
    <property type="project" value="UniProtKB-UniRule"/>
</dbReference>
<comment type="catalytic activity">
    <reaction evidence="1 15">
        <text>S-ubiquitinyl-[E2 ubiquitin-conjugating enzyme]-L-cysteine + [acceptor protein]-L-lysine = [E2 ubiquitin-conjugating enzyme]-L-cysteine + N(6)-ubiquitinyl-[acceptor protein]-L-lysine.</text>
        <dbReference type="EC" id="2.3.2.27"/>
    </reaction>
</comment>
<dbReference type="PANTHER" id="PTHR12389:SF0">
    <property type="entry name" value="E3 UBIQUITIN-PROTEIN LIGASE LISTERIN"/>
    <property type="match status" value="1"/>
</dbReference>
<evidence type="ECO:0000313" key="18">
    <source>
        <dbReference type="EMBL" id="CAD9813276.1"/>
    </source>
</evidence>
<dbReference type="FunFam" id="3.30.40.10:FF:000038">
    <property type="entry name" value="E3 ubiquitin-protein ligase listerin"/>
    <property type="match status" value="1"/>
</dbReference>
<keyword evidence="10" id="KW-0677">Repeat</keyword>
<feature type="signal peptide" evidence="16">
    <location>
        <begin position="1"/>
        <end position="15"/>
    </location>
</feature>
<proteinExistence type="inferred from homology"/>
<dbReference type="Pfam" id="PF23009">
    <property type="entry name" value="UBC_like"/>
    <property type="match status" value="1"/>
</dbReference>
<evidence type="ECO:0000256" key="2">
    <source>
        <dbReference type="ARBA" id="ARBA00004514"/>
    </source>
</evidence>
<dbReference type="PANTHER" id="PTHR12389">
    <property type="entry name" value="ZINC FINGER PROTEIN 294"/>
    <property type="match status" value="1"/>
</dbReference>
<dbReference type="SUPFAM" id="SSF57850">
    <property type="entry name" value="RING/U-box"/>
    <property type="match status" value="1"/>
</dbReference>
<dbReference type="InterPro" id="IPR054478">
    <property type="entry name" value="LTN1_UBC"/>
</dbReference>
<evidence type="ECO:0000256" key="5">
    <source>
        <dbReference type="ARBA" id="ARBA00012483"/>
    </source>
</evidence>
<keyword evidence="8 15" id="KW-0808">Transferase</keyword>
<keyword evidence="7" id="KW-0963">Cytoplasm</keyword>
<evidence type="ECO:0000256" key="8">
    <source>
        <dbReference type="ARBA" id="ARBA00022679"/>
    </source>
</evidence>
<reference evidence="18" key="1">
    <citation type="submission" date="2021-01" db="EMBL/GenBank/DDBJ databases">
        <authorList>
            <person name="Corre E."/>
            <person name="Pelletier E."/>
            <person name="Niang G."/>
            <person name="Scheremetjew M."/>
            <person name="Finn R."/>
            <person name="Kale V."/>
            <person name="Holt S."/>
            <person name="Cochrane G."/>
            <person name="Meng A."/>
            <person name="Brown T."/>
            <person name="Cohen L."/>
        </authorList>
    </citation>
    <scope>NUCLEOTIDE SEQUENCE</scope>
    <source>
        <strain evidence="18">CCMP2084</strain>
    </source>
</reference>
<dbReference type="EMBL" id="HBHQ01007592">
    <property type="protein sequence ID" value="CAD9813276.1"/>
    <property type="molecule type" value="Transcribed_RNA"/>
</dbReference>
<organism evidence="18">
    <name type="scientific">Attheya septentrionalis</name>
    <dbReference type="NCBI Taxonomy" id="420275"/>
    <lineage>
        <taxon>Eukaryota</taxon>
        <taxon>Sar</taxon>
        <taxon>Stramenopiles</taxon>
        <taxon>Ochrophyta</taxon>
        <taxon>Bacillariophyta</taxon>
        <taxon>Coscinodiscophyceae</taxon>
        <taxon>Chaetocerotophycidae</taxon>
        <taxon>Chaetocerotales</taxon>
        <taxon>Attheyaceae</taxon>
        <taxon>Attheya</taxon>
    </lineage>
</organism>
<evidence type="ECO:0000259" key="17">
    <source>
        <dbReference type="PROSITE" id="PS50089"/>
    </source>
</evidence>
<evidence type="ECO:0000256" key="3">
    <source>
        <dbReference type="ARBA" id="ARBA00004906"/>
    </source>
</evidence>
<dbReference type="GO" id="GO:1990116">
    <property type="term" value="P:ribosome-associated ubiquitin-dependent protein catabolic process"/>
    <property type="evidence" value="ECO:0007669"/>
    <property type="project" value="UniProtKB-UniRule"/>
</dbReference>
<comment type="similarity">
    <text evidence="4 15">Belongs to the LTN1 family.</text>
</comment>
<feature type="domain" description="RING-type" evidence="17">
    <location>
        <begin position="156"/>
        <end position="203"/>
    </location>
</feature>
<evidence type="ECO:0000256" key="9">
    <source>
        <dbReference type="ARBA" id="ARBA00022723"/>
    </source>
</evidence>
<comment type="subunit">
    <text evidence="15">Component of the ribosome quality control complex (RQC).</text>
</comment>
<dbReference type="GO" id="GO:1990112">
    <property type="term" value="C:RQC complex"/>
    <property type="evidence" value="ECO:0007669"/>
    <property type="project" value="UniProtKB-UniRule"/>
</dbReference>
<evidence type="ECO:0000256" key="14">
    <source>
        <dbReference type="PROSITE-ProRule" id="PRU00175"/>
    </source>
</evidence>
<keyword evidence="9 15" id="KW-0479">Metal-binding</keyword>
<keyword evidence="13 15" id="KW-0862">Zinc</keyword>
<keyword evidence="16" id="KW-0732">Signal</keyword>
<dbReference type="GO" id="GO:0043023">
    <property type="term" value="F:ribosomal large subunit binding"/>
    <property type="evidence" value="ECO:0007669"/>
    <property type="project" value="TreeGrafter"/>
</dbReference>
<dbReference type="InterPro" id="IPR001841">
    <property type="entry name" value="Znf_RING"/>
</dbReference>
<dbReference type="GO" id="GO:0072344">
    <property type="term" value="P:rescue of stalled ribosome"/>
    <property type="evidence" value="ECO:0007669"/>
    <property type="project" value="UniProtKB-UniRule"/>
</dbReference>
<comment type="function">
    <text evidence="15">E3 ubiquitin-protein ligase. Component of the ribosome quality control complex (RQC), a ribosome-associated complex that mediates ubiquitination and extraction of incompletely synthesized nascent chains for proteasomal degradation.</text>
</comment>
<evidence type="ECO:0000256" key="4">
    <source>
        <dbReference type="ARBA" id="ARBA00007997"/>
    </source>
</evidence>
<dbReference type="InterPro" id="IPR039804">
    <property type="entry name" value="RING-CH-C4HC3_LTN1"/>
</dbReference>
<evidence type="ECO:0000256" key="1">
    <source>
        <dbReference type="ARBA" id="ARBA00000900"/>
    </source>
</evidence>
<dbReference type="GO" id="GO:0016567">
    <property type="term" value="P:protein ubiquitination"/>
    <property type="evidence" value="ECO:0007669"/>
    <property type="project" value="UniProtKB-UniPathway"/>
</dbReference>
<keyword evidence="11 14" id="KW-0863">Zinc-finger</keyword>
<dbReference type="GO" id="GO:0008270">
    <property type="term" value="F:zinc ion binding"/>
    <property type="evidence" value="ECO:0007669"/>
    <property type="project" value="UniProtKB-KW"/>
</dbReference>
<accession>A0A7S2XKJ5</accession>
<evidence type="ECO:0000256" key="15">
    <source>
        <dbReference type="RuleBase" id="RU367090"/>
    </source>
</evidence>
<evidence type="ECO:0000256" key="11">
    <source>
        <dbReference type="ARBA" id="ARBA00022771"/>
    </source>
</evidence>
<evidence type="ECO:0000256" key="12">
    <source>
        <dbReference type="ARBA" id="ARBA00022786"/>
    </source>
</evidence>
<dbReference type="GO" id="GO:0005829">
    <property type="term" value="C:cytosol"/>
    <property type="evidence" value="ECO:0007669"/>
    <property type="project" value="UniProtKB-SubCell"/>
</dbReference>
<evidence type="ECO:0000256" key="16">
    <source>
        <dbReference type="SAM" id="SignalP"/>
    </source>
</evidence>